<evidence type="ECO:0000313" key="2">
    <source>
        <dbReference type="Proteomes" id="UP000245138"/>
    </source>
</evidence>
<protein>
    <submittedName>
        <fullName evidence="1">Uncharacterized protein</fullName>
    </submittedName>
</protein>
<keyword evidence="2" id="KW-1185">Reference proteome</keyword>
<evidence type="ECO:0000313" key="1">
    <source>
        <dbReference type="EMBL" id="PWC13647.1"/>
    </source>
</evidence>
<reference evidence="1 2" key="1">
    <citation type="submission" date="2018-04" db="EMBL/GenBank/DDBJ databases">
        <title>Brenneria corticis sp.nov.</title>
        <authorList>
            <person name="Li Y."/>
        </authorList>
    </citation>
    <scope>NUCLEOTIDE SEQUENCE [LARGE SCALE GENOMIC DNA]</scope>
    <source>
        <strain evidence="1 2">LMG 27715</strain>
    </source>
</reference>
<gene>
    <name evidence="1" type="ORF">B4923_06785</name>
</gene>
<dbReference type="Proteomes" id="UP000245138">
    <property type="component" value="Unassembled WGS sequence"/>
</dbReference>
<comment type="caution">
    <text evidence="1">The sequence shown here is derived from an EMBL/GenBank/DDBJ whole genome shotgun (WGS) entry which is preliminary data.</text>
</comment>
<proteinExistence type="predicted"/>
<dbReference type="AlphaFoldDB" id="A0A2U1TW55"/>
<sequence length="96" mass="10764">MQNNLEENFINNWLHSHTHSCSNPNGFFKSFIATDSLSAISPCRSIFWQGSAFCPPAILQPMMADQKHVITAPPISCALAGNRQKKALHHRCTNRE</sequence>
<dbReference type="EMBL" id="QDKJ01000004">
    <property type="protein sequence ID" value="PWC13647.1"/>
    <property type="molecule type" value="Genomic_DNA"/>
</dbReference>
<organism evidence="1 2">
    <name type="scientific">Brenneria roseae subsp. americana</name>
    <dbReference type="NCBI Taxonomy" id="1508507"/>
    <lineage>
        <taxon>Bacteria</taxon>
        <taxon>Pseudomonadati</taxon>
        <taxon>Pseudomonadota</taxon>
        <taxon>Gammaproteobacteria</taxon>
        <taxon>Enterobacterales</taxon>
        <taxon>Pectobacteriaceae</taxon>
        <taxon>Brenneria</taxon>
    </lineage>
</organism>
<accession>A0A2U1TW55</accession>
<name>A0A2U1TW55_9GAMM</name>